<keyword evidence="3 6" id="KW-0812">Transmembrane</keyword>
<comment type="caution">
    <text evidence="7">The sequence shown here is derived from an EMBL/GenBank/DDBJ whole genome shotgun (WGS) entry which is preliminary data.</text>
</comment>
<feature type="transmembrane region" description="Helical" evidence="6">
    <location>
        <begin position="184"/>
        <end position="202"/>
    </location>
</feature>
<comment type="similarity">
    <text evidence="2">Belongs to the UPF0014 family.</text>
</comment>
<dbReference type="PANTHER" id="PTHR30028">
    <property type="entry name" value="UPF0014 INNER MEMBRANE PROTEIN YBBM-RELATED"/>
    <property type="match status" value="1"/>
</dbReference>
<dbReference type="PANTHER" id="PTHR30028:SF0">
    <property type="entry name" value="PROTEIN ALUMINUM SENSITIVE 3"/>
    <property type="match status" value="1"/>
</dbReference>
<gene>
    <name evidence="7" type="ORF">Tfer_1288</name>
</gene>
<feature type="transmembrane region" description="Helical" evidence="6">
    <location>
        <begin position="31"/>
        <end position="52"/>
    </location>
</feature>
<dbReference type="EMBL" id="LGTE01000007">
    <property type="protein sequence ID" value="KNZ69908.1"/>
    <property type="molecule type" value="Genomic_DNA"/>
</dbReference>
<dbReference type="PATRIC" id="fig|281456.6.peg.1366"/>
<feature type="transmembrane region" description="Helical" evidence="6">
    <location>
        <begin position="119"/>
        <end position="138"/>
    </location>
</feature>
<sequence>MSNAALLASSGLVLFTLLISYWQHLKLEKEIFIGTVRAVVQLFVIGFVLKYIFDLNDWRFTLAMLFVMTVVASVNAAKRGKGIPRVLFITTSAILAGASITLAILITVQAIAFVPSETIPVAGMVIGNSMAATGLTLTRLRQAIEEKRWEIITSLSLGATPRQAVVGSLQKAIKMGMMPTIDSLKTMGIVQLPGMMTGLILAGTNPVIAVRYQIMVVFMISAAVSISCFVASTLAYRSFFTAAYQLRTDLLTK</sequence>
<feature type="transmembrane region" description="Helical" evidence="6">
    <location>
        <begin position="86"/>
        <end position="113"/>
    </location>
</feature>
<reference evidence="8" key="1">
    <citation type="submission" date="2015-07" db="EMBL/GenBank/DDBJ databases">
        <title>Complete Genome of Thermincola ferriacetica strain Z-0001T.</title>
        <authorList>
            <person name="Lusk B."/>
            <person name="Badalamenti J.P."/>
            <person name="Parameswaran P."/>
            <person name="Bond D.R."/>
            <person name="Torres C.I."/>
        </authorList>
    </citation>
    <scope>NUCLEOTIDE SEQUENCE [LARGE SCALE GENOMIC DNA]</scope>
    <source>
        <strain evidence="8">Z-0001</strain>
    </source>
</reference>
<feature type="transmembrane region" description="Helical" evidence="6">
    <location>
        <begin position="58"/>
        <end position="77"/>
    </location>
</feature>
<feature type="transmembrane region" description="Helical" evidence="6">
    <location>
        <begin position="6"/>
        <end position="24"/>
    </location>
</feature>
<dbReference type="Pfam" id="PF03649">
    <property type="entry name" value="UPF0014"/>
    <property type="match status" value="1"/>
</dbReference>
<evidence type="ECO:0000313" key="8">
    <source>
        <dbReference type="Proteomes" id="UP000037175"/>
    </source>
</evidence>
<keyword evidence="8" id="KW-1185">Reference proteome</keyword>
<dbReference type="RefSeq" id="WP_052217359.1">
    <property type="nucleotide sequence ID" value="NZ_LGTE01000007.1"/>
</dbReference>
<accession>A0A0L6W3H2</accession>
<evidence type="ECO:0000256" key="4">
    <source>
        <dbReference type="ARBA" id="ARBA00022989"/>
    </source>
</evidence>
<keyword evidence="4 6" id="KW-1133">Transmembrane helix</keyword>
<dbReference type="Proteomes" id="UP000037175">
    <property type="component" value="Unassembled WGS sequence"/>
</dbReference>
<evidence type="ECO:0000256" key="1">
    <source>
        <dbReference type="ARBA" id="ARBA00004141"/>
    </source>
</evidence>
<evidence type="ECO:0000313" key="7">
    <source>
        <dbReference type="EMBL" id="KNZ69908.1"/>
    </source>
</evidence>
<evidence type="ECO:0000256" key="2">
    <source>
        <dbReference type="ARBA" id="ARBA00005268"/>
    </source>
</evidence>
<evidence type="ECO:0008006" key="9">
    <source>
        <dbReference type="Google" id="ProtNLM"/>
    </source>
</evidence>
<keyword evidence="5 6" id="KW-0472">Membrane</keyword>
<dbReference type="AlphaFoldDB" id="A0A0L6W3H2"/>
<name>A0A0L6W3H2_9FIRM</name>
<protein>
    <recommendedName>
        <fullName evidence="9">Iron export ABC transporter permease subunit FetB</fullName>
    </recommendedName>
</protein>
<evidence type="ECO:0000256" key="6">
    <source>
        <dbReference type="SAM" id="Phobius"/>
    </source>
</evidence>
<proteinExistence type="inferred from homology"/>
<organism evidence="7 8">
    <name type="scientific">Thermincola ferriacetica</name>
    <dbReference type="NCBI Taxonomy" id="281456"/>
    <lineage>
        <taxon>Bacteria</taxon>
        <taxon>Bacillati</taxon>
        <taxon>Bacillota</taxon>
        <taxon>Clostridia</taxon>
        <taxon>Eubacteriales</taxon>
        <taxon>Thermincolaceae</taxon>
        <taxon>Thermincola</taxon>
    </lineage>
</organism>
<feature type="transmembrane region" description="Helical" evidence="6">
    <location>
        <begin position="214"/>
        <end position="236"/>
    </location>
</feature>
<evidence type="ECO:0000256" key="3">
    <source>
        <dbReference type="ARBA" id="ARBA00022692"/>
    </source>
</evidence>
<evidence type="ECO:0000256" key="5">
    <source>
        <dbReference type="ARBA" id="ARBA00023136"/>
    </source>
</evidence>
<dbReference type="GO" id="GO:0005886">
    <property type="term" value="C:plasma membrane"/>
    <property type="evidence" value="ECO:0007669"/>
    <property type="project" value="TreeGrafter"/>
</dbReference>
<comment type="subcellular location">
    <subcellularLocation>
        <location evidence="1">Membrane</location>
        <topology evidence="1">Multi-pass membrane protein</topology>
    </subcellularLocation>
</comment>
<dbReference type="InterPro" id="IPR005226">
    <property type="entry name" value="UPF0014_fam"/>
</dbReference>